<evidence type="ECO:0000313" key="2">
    <source>
        <dbReference type="EMBL" id="GAL80025.1"/>
    </source>
</evidence>
<protein>
    <recommendedName>
        <fullName evidence="4">SusD outer membrane protein</fullName>
    </recommendedName>
</protein>
<evidence type="ECO:0000313" key="3">
    <source>
        <dbReference type="Proteomes" id="UP000029643"/>
    </source>
</evidence>
<feature type="signal peptide" evidence="1">
    <location>
        <begin position="1"/>
        <end position="23"/>
    </location>
</feature>
<sequence>MKNNIIPIALLIFILLASSCSESLDDINISPNTLPDTEVDIKFVLTGVISETAKIATNLAYKSGDLSAANQYLQRDFTSYEENNYQWGGANSFSNYYEPLKDSEYIYKRAETEKTDEVKNYYQAVALIMKSYQFGFLTSAFGDIPYSNALQAEKGGGDEFFKPTYDSQKDVFIGVLNDLKEANTFLTNTDICTEAISSDILYAGDGQKWRKLANSLRLRFYMRLSEKNDADLNVSSEIASIVNNPSEFPIMQDNSDNAFVSYVGTDSDNSWPGGALNYSNRSEFYRRKPSSTIVNNLIDLKDPRLTKWVKPVDVQLAQGPTNQVVLENNRVKRYIDVDINAVNTDANLENDINTNLFVGGLPIALSAPNDFNLGGTLSDVITDIGNLDENIYLNAAANPHTSYLTDMYSENTHELVNSMLMTAAEVKFLLAEASFRGYISSDAYEYYKQGIELSFNQYQITDGESEAVYDEANNTLVAFNQANYIANVKLIYDNASDKLEPIIHQKWIALWLTTESWFDFRRTGYPNLNSNIISGTKGKQTPVRFIYTDAYNEENMLKAIDNLQPSENDQWSTMWLLQ</sequence>
<dbReference type="SUPFAM" id="SSF48452">
    <property type="entry name" value="TPR-like"/>
    <property type="match status" value="1"/>
</dbReference>
<keyword evidence="1" id="KW-0732">Signal</keyword>
<evidence type="ECO:0000256" key="1">
    <source>
        <dbReference type="SAM" id="SignalP"/>
    </source>
</evidence>
<comment type="caution">
    <text evidence="2">The sequence shown here is derived from an EMBL/GenBank/DDBJ whole genome shotgun (WGS) entry which is preliminary data.</text>
</comment>
<dbReference type="InterPro" id="IPR041662">
    <property type="entry name" value="SusD-like_2"/>
</dbReference>
<gene>
    <name evidence="2" type="ORF">JCM19274_2697</name>
</gene>
<dbReference type="InterPro" id="IPR011990">
    <property type="entry name" value="TPR-like_helical_dom_sf"/>
</dbReference>
<proteinExistence type="predicted"/>
<evidence type="ECO:0008006" key="4">
    <source>
        <dbReference type="Google" id="ProtNLM"/>
    </source>
</evidence>
<dbReference type="PROSITE" id="PS51257">
    <property type="entry name" value="PROKAR_LIPOPROTEIN"/>
    <property type="match status" value="1"/>
</dbReference>
<dbReference type="EMBL" id="BBNU01000008">
    <property type="protein sequence ID" value="GAL80025.1"/>
    <property type="molecule type" value="Genomic_DNA"/>
</dbReference>
<accession>A0A090WSF9</accession>
<reference evidence="2 3" key="1">
    <citation type="journal article" date="2014" name="Genome Announc.">
        <title>Draft Genome Sequences of Marine Flavobacterium Algibacter lectus Strains SS8 and NR4.</title>
        <authorList>
            <person name="Takatani N."/>
            <person name="Nakanishi M."/>
            <person name="Meirelles P."/>
            <person name="Mino S."/>
            <person name="Suda W."/>
            <person name="Oshima K."/>
            <person name="Hattori M."/>
            <person name="Ohkuma M."/>
            <person name="Hosokawa M."/>
            <person name="Miyashita K."/>
            <person name="Thompson F.L."/>
            <person name="Niwa A."/>
            <person name="Sawabe T."/>
            <person name="Sawabe T."/>
        </authorList>
    </citation>
    <scope>NUCLEOTIDE SEQUENCE [LARGE SCALE GENOMIC DNA]</scope>
    <source>
        <strain evidence="3">JCM19274</strain>
    </source>
</reference>
<organism evidence="2 3">
    <name type="scientific">Algibacter lectus</name>
    <dbReference type="NCBI Taxonomy" id="221126"/>
    <lineage>
        <taxon>Bacteria</taxon>
        <taxon>Pseudomonadati</taxon>
        <taxon>Bacteroidota</taxon>
        <taxon>Flavobacteriia</taxon>
        <taxon>Flavobacteriales</taxon>
        <taxon>Flavobacteriaceae</taxon>
        <taxon>Algibacter</taxon>
    </lineage>
</organism>
<dbReference type="RefSeq" id="WP_042498092.1">
    <property type="nucleotide sequence ID" value="NZ_BBNU01000008.1"/>
</dbReference>
<name>A0A090WSF9_9FLAO</name>
<dbReference type="Gene3D" id="1.25.40.390">
    <property type="match status" value="2"/>
</dbReference>
<feature type="chain" id="PRO_5001866542" description="SusD outer membrane protein" evidence="1">
    <location>
        <begin position="24"/>
        <end position="578"/>
    </location>
</feature>
<dbReference type="Proteomes" id="UP000029643">
    <property type="component" value="Unassembled WGS sequence"/>
</dbReference>
<dbReference type="Pfam" id="PF12771">
    <property type="entry name" value="SusD-like_2"/>
    <property type="match status" value="2"/>
</dbReference>
<dbReference type="AlphaFoldDB" id="A0A090WSF9"/>